<feature type="compositionally biased region" description="Polar residues" evidence="3">
    <location>
        <begin position="1"/>
        <end position="11"/>
    </location>
</feature>
<feature type="domain" description="NACHT" evidence="4">
    <location>
        <begin position="435"/>
        <end position="583"/>
    </location>
</feature>
<dbReference type="Gene3D" id="3.40.50.300">
    <property type="entry name" value="P-loop containing nucleotide triphosphate hydrolases"/>
    <property type="match status" value="1"/>
</dbReference>
<dbReference type="Pfam" id="PF24883">
    <property type="entry name" value="NPHP3_N"/>
    <property type="match status" value="1"/>
</dbReference>
<evidence type="ECO:0000256" key="1">
    <source>
        <dbReference type="ARBA" id="ARBA00022737"/>
    </source>
</evidence>
<dbReference type="GeneID" id="25285164"/>
<dbReference type="SUPFAM" id="SSF52540">
    <property type="entry name" value="P-loop containing nucleoside triphosphate hydrolases"/>
    <property type="match status" value="1"/>
</dbReference>
<evidence type="ECO:0000256" key="3">
    <source>
        <dbReference type="SAM" id="MobiDB-lite"/>
    </source>
</evidence>
<proteinExistence type="predicted"/>
<keyword evidence="2" id="KW-0853">WD repeat</keyword>
<evidence type="ECO:0000259" key="4">
    <source>
        <dbReference type="PROSITE" id="PS50837"/>
    </source>
</evidence>
<accession>A0A072P3L7</accession>
<dbReference type="InterPro" id="IPR036322">
    <property type="entry name" value="WD40_repeat_dom_sf"/>
</dbReference>
<dbReference type="InterPro" id="IPR015943">
    <property type="entry name" value="WD40/YVTN_repeat-like_dom_sf"/>
</dbReference>
<dbReference type="InterPro" id="IPR011044">
    <property type="entry name" value="Quino_amine_DH_bsu"/>
</dbReference>
<dbReference type="PANTHER" id="PTHR10039:SF14">
    <property type="entry name" value="NACHT DOMAIN-CONTAINING PROTEIN"/>
    <property type="match status" value="1"/>
</dbReference>
<feature type="region of interest" description="Disordered" evidence="3">
    <location>
        <begin position="1"/>
        <end position="102"/>
    </location>
</feature>
<feature type="compositionally biased region" description="Polar residues" evidence="3">
    <location>
        <begin position="75"/>
        <end position="88"/>
    </location>
</feature>
<dbReference type="Pfam" id="PF17100">
    <property type="entry name" value="NACHT_N"/>
    <property type="match status" value="1"/>
</dbReference>
<gene>
    <name evidence="5" type="ORF">A1O9_10260</name>
</gene>
<dbReference type="HOGENOM" id="CLU_000288_6_16_1"/>
<dbReference type="Gene3D" id="2.130.10.10">
    <property type="entry name" value="YVTN repeat-like/Quinoprotein amine dehydrogenase"/>
    <property type="match status" value="3"/>
</dbReference>
<reference evidence="5 6" key="1">
    <citation type="submission" date="2013-03" db="EMBL/GenBank/DDBJ databases">
        <title>The Genome Sequence of Exophiala aquamarina CBS 119918.</title>
        <authorList>
            <consortium name="The Broad Institute Genomics Platform"/>
            <person name="Cuomo C."/>
            <person name="de Hoog S."/>
            <person name="Gorbushina A."/>
            <person name="Walker B."/>
            <person name="Young S.K."/>
            <person name="Zeng Q."/>
            <person name="Gargeya S."/>
            <person name="Fitzgerald M."/>
            <person name="Haas B."/>
            <person name="Abouelleil A."/>
            <person name="Allen A.W."/>
            <person name="Alvarado L."/>
            <person name="Arachchi H.M."/>
            <person name="Berlin A.M."/>
            <person name="Chapman S.B."/>
            <person name="Gainer-Dewar J."/>
            <person name="Goldberg J."/>
            <person name="Griggs A."/>
            <person name="Gujja S."/>
            <person name="Hansen M."/>
            <person name="Howarth C."/>
            <person name="Imamovic A."/>
            <person name="Ireland A."/>
            <person name="Larimer J."/>
            <person name="McCowan C."/>
            <person name="Murphy C."/>
            <person name="Pearson M."/>
            <person name="Poon T.W."/>
            <person name="Priest M."/>
            <person name="Roberts A."/>
            <person name="Saif S."/>
            <person name="Shea T."/>
            <person name="Sisk P."/>
            <person name="Sykes S."/>
            <person name="Wortman J."/>
            <person name="Nusbaum C."/>
            <person name="Birren B."/>
        </authorList>
    </citation>
    <scope>NUCLEOTIDE SEQUENCE [LARGE SCALE GENOMIC DNA]</scope>
    <source>
        <strain evidence="5 6">CBS 119918</strain>
    </source>
</reference>
<feature type="region of interest" description="Disordered" evidence="3">
    <location>
        <begin position="1139"/>
        <end position="1173"/>
    </location>
</feature>
<dbReference type="InterPro" id="IPR001680">
    <property type="entry name" value="WD40_rpt"/>
</dbReference>
<dbReference type="InterPro" id="IPR027417">
    <property type="entry name" value="P-loop_NTPase"/>
</dbReference>
<feature type="compositionally biased region" description="Basic and acidic residues" evidence="3">
    <location>
        <begin position="1154"/>
        <end position="1173"/>
    </location>
</feature>
<keyword evidence="6" id="KW-1185">Reference proteome</keyword>
<feature type="repeat" description="WD" evidence="2">
    <location>
        <begin position="998"/>
        <end position="1045"/>
    </location>
</feature>
<dbReference type="InterPro" id="IPR031359">
    <property type="entry name" value="NACHT_N"/>
</dbReference>
<dbReference type="PANTHER" id="PTHR10039">
    <property type="entry name" value="AMELOGENIN"/>
    <property type="match status" value="1"/>
</dbReference>
<dbReference type="SMART" id="SM00320">
    <property type="entry name" value="WD40"/>
    <property type="match status" value="5"/>
</dbReference>
<dbReference type="PROSITE" id="PS50082">
    <property type="entry name" value="WD_REPEATS_2"/>
    <property type="match status" value="1"/>
</dbReference>
<organism evidence="5 6">
    <name type="scientific">Exophiala aquamarina CBS 119918</name>
    <dbReference type="NCBI Taxonomy" id="1182545"/>
    <lineage>
        <taxon>Eukaryota</taxon>
        <taxon>Fungi</taxon>
        <taxon>Dikarya</taxon>
        <taxon>Ascomycota</taxon>
        <taxon>Pezizomycotina</taxon>
        <taxon>Eurotiomycetes</taxon>
        <taxon>Chaetothyriomycetidae</taxon>
        <taxon>Chaetothyriales</taxon>
        <taxon>Herpotrichiellaceae</taxon>
        <taxon>Exophiala</taxon>
    </lineage>
</organism>
<evidence type="ECO:0000313" key="5">
    <source>
        <dbReference type="EMBL" id="KEF53858.1"/>
    </source>
</evidence>
<dbReference type="Proteomes" id="UP000027920">
    <property type="component" value="Unassembled WGS sequence"/>
</dbReference>
<dbReference type="SUPFAM" id="SSF50969">
    <property type="entry name" value="YVTN repeat-like/Quinoprotein amine dehydrogenase"/>
    <property type="match status" value="1"/>
</dbReference>
<comment type="caution">
    <text evidence="5">The sequence shown here is derived from an EMBL/GenBank/DDBJ whole genome shotgun (WGS) entry which is preliminary data.</text>
</comment>
<dbReference type="PROSITE" id="PS50294">
    <property type="entry name" value="WD_REPEATS_REGION"/>
    <property type="match status" value="1"/>
</dbReference>
<dbReference type="PROSITE" id="PS50837">
    <property type="entry name" value="NACHT"/>
    <property type="match status" value="1"/>
</dbReference>
<dbReference type="RefSeq" id="XP_013256448.1">
    <property type="nucleotide sequence ID" value="XM_013400994.1"/>
</dbReference>
<protein>
    <recommendedName>
        <fullName evidence="4">NACHT domain-containing protein</fullName>
    </recommendedName>
</protein>
<dbReference type="InterPro" id="IPR007111">
    <property type="entry name" value="NACHT_NTPase"/>
</dbReference>
<dbReference type="OrthoDB" id="4158009at2759"/>
<name>A0A072P3L7_9EURO</name>
<sequence>MASSTAVQNGSADHRGSRETPVANDPRPVDSLQTTIAADAGREATNPPQPDAPSTQRNTDEALPKPIDAEDPIAPTSNSDPPAALTSTKARDPLPSDNPSLSEELWNDAYNEIEAAEENLVKSYALALKVYLNNKSPNEPPISDAEFLAQFNDRAKRQEFMKTLLEAGQKRVARTVAVSNVVGNIAQAILRVKPAADVVLTVPQAAPAALPWAGVCVGLEILSNPQNSMNSNLAGVVHVASRMDWYCAITGHLLQTSNTDAMNISIGSVVKKLKPKVLELYKAILIYQMRAVHSYYRNQGWNFLLQAWNFDDWDGALAEIDKLEISLVNDWGTCDRARAALVRSEQLDLTKKIKDHVADIHQTLKDHFDQQNKRYREKEVNELLSDLCVVNPQDDVKRIENEKEQLIEDSYKWILEDNNYKAFTNWAESDPPQCRLLWIHGDAGMGKSMLMIGIIRAISARLAVLTPSLSYFFFQSQGKTKKTLDKATDALRSLLWMLLTLQPDLVSHLQQDYRISKDTIFKDENAAEAMIRAFDKILKEASPAYFVLDALDECDHDFQRIIELISTSLRISTKIKWLVSSRPEVGLITELQRLLKTEPTISPWLLTLDIEKQEGHARDYIQHKLQELTRPEISRWADSYDDKMVEKIKQEVTERARGNLLWVSLVFKDLFTMRGSYAVKRVEKYPAGLPELYDHKISNLENEEAEDLEKCKDVLAIMSRAYRALSDLELSKLVPWTDEVDIYTVVAKCSSFVTLSNKTVLMNHTSAKDYLISKRSKIKGGTIQGHEDIVRVSIQAMRPILKRNIYELKEYGSKPSPIEQPDLDPLAPIAYSCVFWSSHFGLAGDDNPGCLSEQALANQALEFLNNYFLHWLESLSLLGELHTSIRSIRMLVRIAQVCYSQIYGNKTSDLLLIASRKLVNNRELSVYREMAEFLIDAERFVLSHGSIVQKAPLQLYASALVFSPKKSMIRTLFYPKRLPLIKSAEISTSQWHRLRQTLEGHTGSIGSLAFSPSDQDSPGSMKLASASTDGTVRLWDASIGEEKLKLGCNEHAPSSSSEAETRHCFTAFSADGKAFVGSIGCPGDNIKVFDVATGKVKNTLKLTDASSVVQSGMFSPDHKKLFVISSRLTREESQWRQCHGRITAPDQPFLGRPRRADHEDEDDQQRPRREQPRVELQVGNLDEGTSHRIGSYGEPTALSLDTTLLASVEGGKDIQLWNTDTGDLRHTIEGHKTVITNLVFCRHSNCNLLVSFSPPEELRIWDADAGVMKHLFREHTSNAKSTVMAIWPRDNLIAFATSLQIMVYDYVKQKQTQTYRILGDKYSMLYSPDGMTLAVGAKPWKGKHHVELWATDNGPYDDTPRSLWPTESLTFSPDGSMIASDTRTTISLWDASTATLKHDLKHLGEVRGLGFSPDSMIFATRFSRDENGLLFWHTVTGEHKDIVDGEDEGSPDFVFSPDRRMLATTWNERHTVQIWDIRSGHHVKTFELNDMIRELWFSTDGSVLHVDEQDLAISKSDSQSKPETETDGSLSKRSISRAFRFSGEWVVYDTKHQVWVPPQYRGSGNAVFGNRVALESPLKDFVVIELDPEHVC</sequence>
<evidence type="ECO:0000256" key="2">
    <source>
        <dbReference type="PROSITE-ProRule" id="PRU00221"/>
    </source>
</evidence>
<dbReference type="STRING" id="1182545.A0A072P3L7"/>
<dbReference type="InterPro" id="IPR056884">
    <property type="entry name" value="NPHP3-like_N"/>
</dbReference>
<keyword evidence="1" id="KW-0677">Repeat</keyword>
<dbReference type="EMBL" id="AMGV01000012">
    <property type="protein sequence ID" value="KEF53858.1"/>
    <property type="molecule type" value="Genomic_DNA"/>
</dbReference>
<dbReference type="VEuPathDB" id="FungiDB:A1O9_10260"/>
<dbReference type="SUPFAM" id="SSF50978">
    <property type="entry name" value="WD40 repeat-like"/>
    <property type="match status" value="1"/>
</dbReference>
<dbReference type="Pfam" id="PF00400">
    <property type="entry name" value="WD40"/>
    <property type="match status" value="1"/>
</dbReference>
<evidence type="ECO:0000313" key="6">
    <source>
        <dbReference type="Proteomes" id="UP000027920"/>
    </source>
</evidence>